<gene>
    <name evidence="8" type="ORF">BP5553_08934</name>
</gene>
<evidence type="ECO:0000256" key="3">
    <source>
        <dbReference type="ARBA" id="ARBA00023125"/>
    </source>
</evidence>
<feature type="compositionally biased region" description="Polar residues" evidence="6">
    <location>
        <begin position="78"/>
        <end position="95"/>
    </location>
</feature>
<dbReference type="PANTHER" id="PTHR47171">
    <property type="entry name" value="FARA-RELATED"/>
    <property type="match status" value="1"/>
</dbReference>
<dbReference type="SMART" id="SM00906">
    <property type="entry name" value="Fungal_trans"/>
    <property type="match status" value="1"/>
</dbReference>
<dbReference type="Pfam" id="PF04082">
    <property type="entry name" value="Fungal_trans"/>
    <property type="match status" value="1"/>
</dbReference>
<keyword evidence="4" id="KW-0804">Transcription</keyword>
<dbReference type="GO" id="GO:0006351">
    <property type="term" value="P:DNA-templated transcription"/>
    <property type="evidence" value="ECO:0007669"/>
    <property type="project" value="InterPro"/>
</dbReference>
<evidence type="ECO:0000256" key="2">
    <source>
        <dbReference type="ARBA" id="ARBA00023015"/>
    </source>
</evidence>
<dbReference type="CDD" id="cd12148">
    <property type="entry name" value="fungal_TF_MHR"/>
    <property type="match status" value="1"/>
</dbReference>
<sequence>MQRGKRLVEDVEKEALNARKSALPIHDPWILPGRPPTSKSPMESYVLASGEALAPVPSPASDFVVLRQRLERVRSKGKSSQLPRQQQILQARTSPASPPDTGHQVDLPSSPQSASGGEPQQPQGHAQPQQNLEQAQQQQQQQQPSRHKHRLVLNDKDMVEEDLARTALTKFLRRGFKAPTWSVFQPCDPIRVAYVGTPTSNLAYLVGQESPHRGDASLHFLFPSIRPALPWKPSKDMSLVKWYSSMADDVSLLPEKEVCDQLVEAFFTKIHPGFPVLDEAEFRLQYADDMNPVPLLILQSVLLAGAQVCDHPEVVKSRSLIKVALFRRAKALFDLRYENNREHLVQAALLFTWHSEGADDIGVNAYYWIGVAIRIAFGLGLHRNLSPSTRSVIPLQDRRIQRRLWYVLFQYDVLASLQHGRPLIINDDDCDQPPLVTEDFIEIDGHINKNIRADYCMQSIKLCHIIVSILKLFSPGSLRRHHMNEELIDASRTALDSQLEAWIISLPPHLANPSRRPQDFWCTQIHLHYNLALLQLYRTTHLASRSFSPQVSISLNHSPKSVEICHNSATSISQLFSTLLMSRKIDQCCFTALSLLLASAIQISLKARFASSSSPPILALQAQSRLEDLFPVMEEVAKYWPSVEAIHRLFRGVLGEMKLEFERNHTAESLQSMQGSGPVIQPVQTTNFGAAHGPFAEIGLSDGDWNVLLGTWDAPILFDDV</sequence>
<proteinExistence type="predicted"/>
<protein>
    <recommendedName>
        <fullName evidence="7">Xylanolytic transcriptional activator regulatory domain-containing protein</fullName>
    </recommendedName>
</protein>
<evidence type="ECO:0000256" key="6">
    <source>
        <dbReference type="SAM" id="MobiDB-lite"/>
    </source>
</evidence>
<evidence type="ECO:0000313" key="8">
    <source>
        <dbReference type="EMBL" id="RDL32478.1"/>
    </source>
</evidence>
<dbReference type="RefSeq" id="XP_031866200.1">
    <property type="nucleotide sequence ID" value="XM_032017557.1"/>
</dbReference>
<evidence type="ECO:0000256" key="5">
    <source>
        <dbReference type="ARBA" id="ARBA00023242"/>
    </source>
</evidence>
<feature type="region of interest" description="Disordered" evidence="6">
    <location>
        <begin position="72"/>
        <end position="153"/>
    </location>
</feature>
<dbReference type="GO" id="GO:0008270">
    <property type="term" value="F:zinc ion binding"/>
    <property type="evidence" value="ECO:0007669"/>
    <property type="project" value="InterPro"/>
</dbReference>
<dbReference type="AlphaFoldDB" id="A0A370TDC5"/>
<keyword evidence="2" id="KW-0805">Transcription regulation</keyword>
<dbReference type="Proteomes" id="UP000254866">
    <property type="component" value="Unassembled WGS sequence"/>
</dbReference>
<organism evidence="8 9">
    <name type="scientific">Venustampulla echinocandica</name>
    <dbReference type="NCBI Taxonomy" id="2656787"/>
    <lineage>
        <taxon>Eukaryota</taxon>
        <taxon>Fungi</taxon>
        <taxon>Dikarya</taxon>
        <taxon>Ascomycota</taxon>
        <taxon>Pezizomycotina</taxon>
        <taxon>Leotiomycetes</taxon>
        <taxon>Helotiales</taxon>
        <taxon>Pleuroascaceae</taxon>
        <taxon>Venustampulla</taxon>
    </lineage>
</organism>
<evidence type="ECO:0000256" key="1">
    <source>
        <dbReference type="ARBA" id="ARBA00022833"/>
    </source>
</evidence>
<dbReference type="InterPro" id="IPR007219">
    <property type="entry name" value="XnlR_reg_dom"/>
</dbReference>
<keyword evidence="5" id="KW-0539">Nucleus</keyword>
<feature type="domain" description="Xylanolytic transcriptional activator regulatory" evidence="7">
    <location>
        <begin position="365"/>
        <end position="440"/>
    </location>
</feature>
<dbReference type="GO" id="GO:0003677">
    <property type="term" value="F:DNA binding"/>
    <property type="evidence" value="ECO:0007669"/>
    <property type="project" value="UniProtKB-KW"/>
</dbReference>
<keyword evidence="3" id="KW-0238">DNA-binding</keyword>
<dbReference type="OrthoDB" id="39175at2759"/>
<dbReference type="EMBL" id="NPIC01000010">
    <property type="protein sequence ID" value="RDL32478.1"/>
    <property type="molecule type" value="Genomic_DNA"/>
</dbReference>
<feature type="compositionally biased region" description="Low complexity" evidence="6">
    <location>
        <begin position="116"/>
        <end position="143"/>
    </location>
</feature>
<reference evidence="8 9" key="1">
    <citation type="journal article" date="2018" name="IMA Fungus">
        <title>IMA Genome-F 9: Draft genome sequence of Annulohypoxylon stygium, Aspergillus mulundensis, Berkeleyomyces basicola (syn. Thielaviopsis basicola), Ceratocystis smalleyi, two Cercospora beticola strains, Coleophoma cylindrospora, Fusarium fracticaudum, Phialophora cf. hyalina, and Morchella septimelata.</title>
        <authorList>
            <person name="Wingfield B.D."/>
            <person name="Bills G.F."/>
            <person name="Dong Y."/>
            <person name="Huang W."/>
            <person name="Nel W.J."/>
            <person name="Swalarsk-Parry B.S."/>
            <person name="Vaghefi N."/>
            <person name="Wilken P.M."/>
            <person name="An Z."/>
            <person name="de Beer Z.W."/>
            <person name="De Vos L."/>
            <person name="Chen L."/>
            <person name="Duong T.A."/>
            <person name="Gao Y."/>
            <person name="Hammerbacher A."/>
            <person name="Kikkert J.R."/>
            <person name="Li Y."/>
            <person name="Li H."/>
            <person name="Li K."/>
            <person name="Li Q."/>
            <person name="Liu X."/>
            <person name="Ma X."/>
            <person name="Naidoo K."/>
            <person name="Pethybridge S.J."/>
            <person name="Sun J."/>
            <person name="Steenkamp E.T."/>
            <person name="van der Nest M.A."/>
            <person name="van Wyk S."/>
            <person name="Wingfield M.J."/>
            <person name="Xiong C."/>
            <person name="Yue Q."/>
            <person name="Zhang X."/>
        </authorList>
    </citation>
    <scope>NUCLEOTIDE SEQUENCE [LARGE SCALE GENOMIC DNA]</scope>
    <source>
        <strain evidence="8 9">BP 5553</strain>
    </source>
</reference>
<keyword evidence="1" id="KW-0862">Zinc</keyword>
<dbReference type="InterPro" id="IPR052073">
    <property type="entry name" value="Amide_Lactam_Regulators"/>
</dbReference>
<comment type="caution">
    <text evidence="8">The sequence shown here is derived from an EMBL/GenBank/DDBJ whole genome shotgun (WGS) entry which is preliminary data.</text>
</comment>
<evidence type="ECO:0000313" key="9">
    <source>
        <dbReference type="Proteomes" id="UP000254866"/>
    </source>
</evidence>
<evidence type="ECO:0000259" key="7">
    <source>
        <dbReference type="SMART" id="SM00906"/>
    </source>
</evidence>
<dbReference type="PANTHER" id="PTHR47171:SF4">
    <property type="entry name" value="ACETAMIDASE REGULATORY PROTEIN"/>
    <property type="match status" value="1"/>
</dbReference>
<evidence type="ECO:0000256" key="4">
    <source>
        <dbReference type="ARBA" id="ARBA00023163"/>
    </source>
</evidence>
<keyword evidence="9" id="KW-1185">Reference proteome</keyword>
<accession>A0A370TDC5</accession>
<dbReference type="GeneID" id="43601783"/>
<name>A0A370TDC5_9HELO</name>